<dbReference type="PANTHER" id="PTHR11388">
    <property type="entry name" value="ORGANIC ANION TRANSPORTER"/>
    <property type="match status" value="1"/>
</dbReference>
<dbReference type="InterPro" id="IPR004156">
    <property type="entry name" value="OATP"/>
</dbReference>
<accession>A0AAN8XRL0</accession>
<feature type="region of interest" description="Disordered" evidence="8">
    <location>
        <begin position="1"/>
        <end position="24"/>
    </location>
</feature>
<dbReference type="GO" id="GO:0016323">
    <property type="term" value="C:basolateral plasma membrane"/>
    <property type="evidence" value="ECO:0007669"/>
    <property type="project" value="TreeGrafter"/>
</dbReference>
<evidence type="ECO:0000256" key="7">
    <source>
        <dbReference type="ARBA" id="ARBA00023157"/>
    </source>
</evidence>
<keyword evidence="6 9" id="KW-0472">Membrane</keyword>
<reference evidence="11 12" key="1">
    <citation type="submission" date="2023-11" db="EMBL/GenBank/DDBJ databases">
        <title>Halocaridina rubra genome assembly.</title>
        <authorList>
            <person name="Smith C."/>
        </authorList>
    </citation>
    <scope>NUCLEOTIDE SEQUENCE [LARGE SCALE GENOMIC DNA]</scope>
    <source>
        <strain evidence="11">EP-1</strain>
        <tissue evidence="11">Whole</tissue>
    </source>
</reference>
<evidence type="ECO:0000256" key="4">
    <source>
        <dbReference type="ARBA" id="ARBA00022692"/>
    </source>
</evidence>
<dbReference type="InterPro" id="IPR036259">
    <property type="entry name" value="MFS_trans_sf"/>
</dbReference>
<feature type="transmembrane region" description="Helical" evidence="9">
    <location>
        <begin position="406"/>
        <end position="425"/>
    </location>
</feature>
<dbReference type="PROSITE" id="PS51465">
    <property type="entry name" value="KAZAL_2"/>
    <property type="match status" value="1"/>
</dbReference>
<evidence type="ECO:0000256" key="9">
    <source>
        <dbReference type="SAM" id="Phobius"/>
    </source>
</evidence>
<keyword evidence="4 9" id="KW-0812">Transmembrane</keyword>
<dbReference type="InterPro" id="IPR002350">
    <property type="entry name" value="Kazal_dom"/>
</dbReference>
<comment type="subcellular location">
    <subcellularLocation>
        <location evidence="1">Cell membrane</location>
        <topology evidence="1">Multi-pass membrane protein</topology>
    </subcellularLocation>
</comment>
<feature type="transmembrane region" description="Helical" evidence="9">
    <location>
        <begin position="201"/>
        <end position="219"/>
    </location>
</feature>
<dbReference type="PANTHER" id="PTHR11388:SF76">
    <property type="entry name" value="SOLUTE CARRIER ORGANIC ANION TRANSPORTER FAMILY MEMBER"/>
    <property type="match status" value="1"/>
</dbReference>
<feature type="transmembrane region" description="Helical" evidence="9">
    <location>
        <begin position="169"/>
        <end position="189"/>
    </location>
</feature>
<dbReference type="Proteomes" id="UP001381693">
    <property type="component" value="Unassembled WGS sequence"/>
</dbReference>
<name>A0AAN8XRL0_HALRR</name>
<evidence type="ECO:0000256" key="3">
    <source>
        <dbReference type="ARBA" id="ARBA00022475"/>
    </source>
</evidence>
<evidence type="ECO:0000259" key="10">
    <source>
        <dbReference type="PROSITE" id="PS51465"/>
    </source>
</evidence>
<keyword evidence="7" id="KW-1015">Disulfide bond</keyword>
<feature type="domain" description="Kazal-like" evidence="10">
    <location>
        <begin position="238"/>
        <end position="300"/>
    </location>
</feature>
<dbReference type="GO" id="GO:0015347">
    <property type="term" value="F:sodium-independent organic anion transmembrane transporter activity"/>
    <property type="evidence" value="ECO:0007669"/>
    <property type="project" value="TreeGrafter"/>
</dbReference>
<dbReference type="GO" id="GO:0043252">
    <property type="term" value="P:sodium-independent organic anion transport"/>
    <property type="evidence" value="ECO:0007669"/>
    <property type="project" value="TreeGrafter"/>
</dbReference>
<feature type="compositionally biased region" description="Basic and acidic residues" evidence="8">
    <location>
        <begin position="508"/>
        <end position="542"/>
    </location>
</feature>
<evidence type="ECO:0000256" key="1">
    <source>
        <dbReference type="ARBA" id="ARBA00004651"/>
    </source>
</evidence>
<feature type="transmembrane region" description="Helical" evidence="9">
    <location>
        <begin position="128"/>
        <end position="149"/>
    </location>
</feature>
<gene>
    <name evidence="11" type="ORF">SK128_021943</name>
</gene>
<dbReference type="Pfam" id="PF03137">
    <property type="entry name" value="OATP"/>
    <property type="match status" value="1"/>
</dbReference>
<protein>
    <recommendedName>
        <fullName evidence="10">Kazal-like domain-containing protein</fullName>
    </recommendedName>
</protein>
<evidence type="ECO:0000313" key="12">
    <source>
        <dbReference type="Proteomes" id="UP001381693"/>
    </source>
</evidence>
<dbReference type="EMBL" id="JAXCGZ010003844">
    <property type="protein sequence ID" value="KAK7082940.1"/>
    <property type="molecule type" value="Genomic_DNA"/>
</dbReference>
<feature type="region of interest" description="Disordered" evidence="8">
    <location>
        <begin position="498"/>
        <end position="546"/>
    </location>
</feature>
<dbReference type="AlphaFoldDB" id="A0AAN8XRL0"/>
<evidence type="ECO:0000256" key="6">
    <source>
        <dbReference type="ARBA" id="ARBA00023136"/>
    </source>
</evidence>
<sequence>MGKSSSSSDVEKESPGNQYALEKKMQDEELVRTSVVPRDEMLVGSEILKGRFTNENFNRHASLENGKCNLNDDHEYESTKSCDNKIILKNQPAKTIIGKFIQKCLPEKQQEGLGEFTKALKRLSKNRVVVYGALADFSAIVAEAGLFFWKAKYQEHQFRVTKSTATLFSGLSGTLSLILGVVGGGIWVSRYRPRAKTVAHLMMSCGIMYMISLVGMMFISCDFQQDLPGILSTDKRSVELYRGCSSGCNCDQKEFIPVCIKDGPISLTYFSPCHAGCPDSNAKPHAEGQDEAFHNCTCGSQQATVTSGYCQDTCSGFILYNVITLIVKSFISVGVIGGTLISLRCVAVEDKAIALGVKSTMLSAALVVNPVIFGSLIDSACLVWEESCNGKGSCWLYNTDDFRYKLHGLPCIFITCCVFFTYMVARHLGELELVEDDSQLSSLSPTSSLFSNSVGERTSSIRRSLKKISSRLMGGEIGLSISPGKEKEISHSVFLRSEQNKNSWDSQGKGKESSHTRSPERNKEKISSRTLKEKTERKHECSEPQSVENAIGINDKSGNILSSGDSMLFNEDSPLSNAVENIHSAKVPKTTGV</sequence>
<feature type="transmembrane region" description="Helical" evidence="9">
    <location>
        <begin position="317"/>
        <end position="343"/>
    </location>
</feature>
<keyword evidence="12" id="KW-1185">Reference proteome</keyword>
<evidence type="ECO:0000256" key="2">
    <source>
        <dbReference type="ARBA" id="ARBA00009657"/>
    </source>
</evidence>
<organism evidence="11 12">
    <name type="scientific">Halocaridina rubra</name>
    <name type="common">Hawaiian red shrimp</name>
    <dbReference type="NCBI Taxonomy" id="373956"/>
    <lineage>
        <taxon>Eukaryota</taxon>
        <taxon>Metazoa</taxon>
        <taxon>Ecdysozoa</taxon>
        <taxon>Arthropoda</taxon>
        <taxon>Crustacea</taxon>
        <taxon>Multicrustacea</taxon>
        <taxon>Malacostraca</taxon>
        <taxon>Eumalacostraca</taxon>
        <taxon>Eucarida</taxon>
        <taxon>Decapoda</taxon>
        <taxon>Pleocyemata</taxon>
        <taxon>Caridea</taxon>
        <taxon>Atyoidea</taxon>
        <taxon>Atyidae</taxon>
        <taxon>Halocaridina</taxon>
    </lineage>
</organism>
<comment type="caution">
    <text evidence="11">The sequence shown here is derived from an EMBL/GenBank/DDBJ whole genome shotgun (WGS) entry which is preliminary data.</text>
</comment>
<proteinExistence type="inferred from homology"/>
<keyword evidence="3" id="KW-1003">Cell membrane</keyword>
<keyword evidence="5 9" id="KW-1133">Transmembrane helix</keyword>
<dbReference type="SUPFAM" id="SSF103473">
    <property type="entry name" value="MFS general substrate transporter"/>
    <property type="match status" value="1"/>
</dbReference>
<evidence type="ECO:0000256" key="5">
    <source>
        <dbReference type="ARBA" id="ARBA00022989"/>
    </source>
</evidence>
<evidence type="ECO:0000256" key="8">
    <source>
        <dbReference type="SAM" id="MobiDB-lite"/>
    </source>
</evidence>
<comment type="similarity">
    <text evidence="2">Belongs to the organo anion transporter (TC 2.A.60) family.</text>
</comment>
<evidence type="ECO:0000313" key="11">
    <source>
        <dbReference type="EMBL" id="KAK7082940.1"/>
    </source>
</evidence>